<dbReference type="Pfam" id="PF25037">
    <property type="entry name" value="VPS13_C"/>
    <property type="match status" value="1"/>
</dbReference>
<feature type="non-terminal residue" evidence="2">
    <location>
        <position position="1"/>
    </location>
</feature>
<evidence type="ECO:0000313" key="3">
    <source>
        <dbReference type="Proteomes" id="UP000663842"/>
    </source>
</evidence>
<organism evidence="2 3">
    <name type="scientific">Rotaria magnacalcarata</name>
    <dbReference type="NCBI Taxonomy" id="392030"/>
    <lineage>
        <taxon>Eukaryota</taxon>
        <taxon>Metazoa</taxon>
        <taxon>Spiralia</taxon>
        <taxon>Gnathifera</taxon>
        <taxon>Rotifera</taxon>
        <taxon>Eurotatoria</taxon>
        <taxon>Bdelloidea</taxon>
        <taxon>Philodinida</taxon>
        <taxon>Philodinidae</taxon>
        <taxon>Rotaria</taxon>
    </lineage>
</organism>
<evidence type="ECO:0000259" key="1">
    <source>
        <dbReference type="Pfam" id="PF25037"/>
    </source>
</evidence>
<sequence>TAQQEEIIRRARYPRHLGRDGLVRPYISHEAMGFYILNRLEDGKYSKSDTYV</sequence>
<dbReference type="AlphaFoldDB" id="A0A820M074"/>
<name>A0A820M074_9BILA</name>
<proteinExistence type="predicted"/>
<gene>
    <name evidence="2" type="ORF">UXM345_LOCUS36690</name>
</gene>
<dbReference type="Proteomes" id="UP000663842">
    <property type="component" value="Unassembled WGS sequence"/>
</dbReference>
<comment type="caution">
    <text evidence="2">The sequence shown here is derived from an EMBL/GenBank/DDBJ whole genome shotgun (WGS) entry which is preliminary data.</text>
</comment>
<accession>A0A820M074</accession>
<reference evidence="2" key="1">
    <citation type="submission" date="2021-02" db="EMBL/GenBank/DDBJ databases">
        <authorList>
            <person name="Nowell W R."/>
        </authorList>
    </citation>
    <scope>NUCLEOTIDE SEQUENCE</scope>
</reference>
<feature type="non-terminal residue" evidence="2">
    <location>
        <position position="52"/>
    </location>
</feature>
<dbReference type="InterPro" id="IPR056748">
    <property type="entry name" value="VPS13-like_C"/>
</dbReference>
<protein>
    <recommendedName>
        <fullName evidence="1">Intermembrane lipid transfer protein VPS13-like C-terminal domain-containing protein</fullName>
    </recommendedName>
</protein>
<evidence type="ECO:0000313" key="2">
    <source>
        <dbReference type="EMBL" id="CAF4364987.1"/>
    </source>
</evidence>
<feature type="domain" description="Intermembrane lipid transfer protein VPS13-like C-terminal" evidence="1">
    <location>
        <begin position="12"/>
        <end position="52"/>
    </location>
</feature>
<dbReference type="EMBL" id="CAJOBF010017779">
    <property type="protein sequence ID" value="CAF4364987.1"/>
    <property type="molecule type" value="Genomic_DNA"/>
</dbReference>